<proteinExistence type="inferred from homology"/>
<sequence length="196" mass="22462">MAGYSYQGWTEQDGTVVGSWEDLSEDGRAKYARALALERDISRKAAREISATIRGWPLQDAIEYLEAVRRKEVHVPYHLHTKQVTHKPGKVLKGEVTGEVHRIPSSPGRYPLNAAKEFLRALRYAQAYAEERDLNTQFLRLVHIASHMAPTHMSWMPRAHGRATQKARHRINIEVVVREDEGLEGRAESREESREE</sequence>
<evidence type="ECO:0000256" key="5">
    <source>
        <dbReference type="RuleBase" id="RU004005"/>
    </source>
</evidence>
<evidence type="ECO:0000313" key="7">
    <source>
        <dbReference type="EMBL" id="AKQ01069.1"/>
    </source>
</evidence>
<dbReference type="PANTHER" id="PTHR11593:SF10">
    <property type="entry name" value="60S RIBOSOMAL PROTEIN L17"/>
    <property type="match status" value="1"/>
</dbReference>
<dbReference type="GO" id="GO:0019843">
    <property type="term" value="F:rRNA binding"/>
    <property type="evidence" value="ECO:0007669"/>
    <property type="project" value="UniProtKB-KW"/>
</dbReference>
<accession>A0A0H4TKN5</accession>
<keyword evidence="3 5" id="KW-0687">Ribonucleoprotein</keyword>
<dbReference type="InterPro" id="IPR005721">
    <property type="entry name" value="Ribosomal_uL22_euk/arc"/>
</dbReference>
<keyword evidence="6" id="KW-0699">rRNA-binding</keyword>
<evidence type="ECO:0000256" key="1">
    <source>
        <dbReference type="ARBA" id="ARBA00009451"/>
    </source>
</evidence>
<dbReference type="GO" id="GO:0022625">
    <property type="term" value="C:cytosolic large ribosomal subunit"/>
    <property type="evidence" value="ECO:0007669"/>
    <property type="project" value="UniProtKB-UniRule"/>
</dbReference>
<evidence type="ECO:0000256" key="3">
    <source>
        <dbReference type="ARBA" id="ARBA00023274"/>
    </source>
</evidence>
<dbReference type="AlphaFoldDB" id="A0A0H4TKN5"/>
<comment type="similarity">
    <text evidence="1 5">Belongs to the universal ribosomal protein uL22 family.</text>
</comment>
<dbReference type="Gene3D" id="3.90.470.10">
    <property type="entry name" value="Ribosomal protein L22/L17"/>
    <property type="match status" value="1"/>
</dbReference>
<dbReference type="EMBL" id="KT006949">
    <property type="protein sequence ID" value="AKQ01069.1"/>
    <property type="molecule type" value="Genomic_DNA"/>
</dbReference>
<dbReference type="PANTHER" id="PTHR11593">
    <property type="entry name" value="60S RIBOSOMAL PROTEIN L17"/>
    <property type="match status" value="1"/>
</dbReference>
<dbReference type="GO" id="GO:0003735">
    <property type="term" value="F:structural constituent of ribosome"/>
    <property type="evidence" value="ECO:0007669"/>
    <property type="project" value="UniProtKB-UniRule"/>
</dbReference>
<evidence type="ECO:0000256" key="2">
    <source>
        <dbReference type="ARBA" id="ARBA00022980"/>
    </source>
</evidence>
<dbReference type="InterPro" id="IPR001063">
    <property type="entry name" value="Ribosomal_uL22"/>
</dbReference>
<dbReference type="NCBIfam" id="TIGR01038">
    <property type="entry name" value="uL22_arch_euk"/>
    <property type="match status" value="1"/>
</dbReference>
<name>A0A0H4TKN5_9EURY</name>
<dbReference type="Pfam" id="PF00237">
    <property type="entry name" value="Ribosomal_L22"/>
    <property type="match status" value="1"/>
</dbReference>
<protein>
    <recommendedName>
        <fullName evidence="4 6">50S ribosomal protein L22</fullName>
    </recommendedName>
</protein>
<evidence type="ECO:0000256" key="4">
    <source>
        <dbReference type="NCBIfam" id="TIGR01038"/>
    </source>
</evidence>
<keyword evidence="2 5" id="KW-0689">Ribosomal protein</keyword>
<dbReference type="SUPFAM" id="SSF54843">
    <property type="entry name" value="Ribosomal protein L22"/>
    <property type="match status" value="1"/>
</dbReference>
<dbReference type="InterPro" id="IPR036394">
    <property type="entry name" value="Ribosomal_uL22_sf"/>
</dbReference>
<gene>
    <name evidence="7" type="primary">rpl22p</name>
</gene>
<keyword evidence="6" id="KW-0694">RNA-binding</keyword>
<comment type="function">
    <text evidence="6">This protein binds specifically to 23S rRNA. It makes multiple contacts with different domains of the 23S rRNA in the assembled 50S subunit and ribosome.</text>
</comment>
<reference evidence="7" key="1">
    <citation type="journal article" date="2015" name="ISME J.">
        <title>Aquifer environment selects for microbial species cohorts in sediment and groundwater.</title>
        <authorList>
            <person name="Hug L.A."/>
            <person name="Thomas B.C."/>
            <person name="Brown C.T."/>
            <person name="Frischkorn K.R."/>
            <person name="Williams K.H."/>
            <person name="Tringe S.G."/>
            <person name="Banfield J.F."/>
        </authorList>
    </citation>
    <scope>NUCLEOTIDE SEQUENCE</scope>
</reference>
<organism evidence="7">
    <name type="scientific">uncultured euryarchaeote Rifle_16ft_4_minimus_14142</name>
    <dbReference type="NCBI Taxonomy" id="1665188"/>
    <lineage>
        <taxon>Archaea</taxon>
        <taxon>Methanobacteriati</taxon>
        <taxon>Methanobacteriota</taxon>
        <taxon>environmental samples</taxon>
    </lineage>
</organism>
<comment type="subunit">
    <text evidence="6">Part of the 50S ribosomal subunit.</text>
</comment>
<dbReference type="GO" id="GO:0002181">
    <property type="term" value="P:cytoplasmic translation"/>
    <property type="evidence" value="ECO:0007669"/>
    <property type="project" value="TreeGrafter"/>
</dbReference>
<evidence type="ECO:0000256" key="6">
    <source>
        <dbReference type="RuleBase" id="RU004007"/>
    </source>
</evidence>